<keyword evidence="2 4" id="KW-0833">Ubl conjugation pathway</keyword>
<comment type="similarity">
    <text evidence="4">Belongs to the ubiquitin-conjugating enzyme family.</text>
</comment>
<dbReference type="EMBL" id="NIVC01001406">
    <property type="protein sequence ID" value="PAA68289.1"/>
    <property type="molecule type" value="Genomic_DNA"/>
</dbReference>
<name>A0A267F5A8_9PLAT</name>
<feature type="compositionally biased region" description="Polar residues" evidence="5">
    <location>
        <begin position="206"/>
        <end position="225"/>
    </location>
</feature>
<keyword evidence="1" id="KW-0808">Transferase</keyword>
<dbReference type="GO" id="GO:0016740">
    <property type="term" value="F:transferase activity"/>
    <property type="evidence" value="ECO:0007669"/>
    <property type="project" value="UniProtKB-KW"/>
</dbReference>
<dbReference type="OrthoDB" id="9978460at2759"/>
<dbReference type="InterPro" id="IPR023313">
    <property type="entry name" value="UBQ-conjugating_AS"/>
</dbReference>
<feature type="compositionally biased region" description="Low complexity" evidence="5">
    <location>
        <begin position="186"/>
        <end position="205"/>
    </location>
</feature>
<dbReference type="SUPFAM" id="SSF54495">
    <property type="entry name" value="UBC-like"/>
    <property type="match status" value="1"/>
</dbReference>
<feature type="region of interest" description="Disordered" evidence="5">
    <location>
        <begin position="167"/>
        <end position="225"/>
    </location>
</feature>
<keyword evidence="4" id="KW-0547">Nucleotide-binding</keyword>
<evidence type="ECO:0000256" key="2">
    <source>
        <dbReference type="ARBA" id="ARBA00022786"/>
    </source>
</evidence>
<dbReference type="Proteomes" id="UP000215902">
    <property type="component" value="Unassembled WGS sequence"/>
</dbReference>
<dbReference type="PROSITE" id="PS50127">
    <property type="entry name" value="UBC_2"/>
    <property type="match status" value="1"/>
</dbReference>
<comment type="caution">
    <text evidence="7">The sequence shown here is derived from an EMBL/GenBank/DDBJ whole genome shotgun (WGS) entry which is preliminary data.</text>
</comment>
<protein>
    <recommendedName>
        <fullName evidence="6">UBC core domain-containing protein</fullName>
    </recommendedName>
</protein>
<accession>A0A267F5A8</accession>
<evidence type="ECO:0000259" key="6">
    <source>
        <dbReference type="PROSITE" id="PS50127"/>
    </source>
</evidence>
<proteinExistence type="inferred from homology"/>
<keyword evidence="4" id="KW-0067">ATP-binding</keyword>
<dbReference type="SMART" id="SM00212">
    <property type="entry name" value="UBCc"/>
    <property type="match status" value="1"/>
</dbReference>
<feature type="non-terminal residue" evidence="7">
    <location>
        <position position="1"/>
    </location>
</feature>
<evidence type="ECO:0000256" key="3">
    <source>
        <dbReference type="PROSITE-ProRule" id="PRU10133"/>
    </source>
</evidence>
<feature type="compositionally biased region" description="Acidic residues" evidence="5">
    <location>
        <begin position="172"/>
        <end position="185"/>
    </location>
</feature>
<reference evidence="7 8" key="1">
    <citation type="submission" date="2017-06" db="EMBL/GenBank/DDBJ databases">
        <title>A platform for efficient transgenesis in Macrostomum lignano, a flatworm model organism for stem cell research.</title>
        <authorList>
            <person name="Berezikov E."/>
        </authorList>
    </citation>
    <scope>NUCLEOTIDE SEQUENCE [LARGE SCALE GENOMIC DNA]</scope>
    <source>
        <strain evidence="7">DV1</strain>
        <tissue evidence="7">Whole organism</tissue>
    </source>
</reference>
<feature type="active site" description="Glycyl thioester intermediate" evidence="3">
    <location>
        <position position="100"/>
    </location>
</feature>
<evidence type="ECO:0000256" key="4">
    <source>
        <dbReference type="RuleBase" id="RU362109"/>
    </source>
</evidence>
<dbReference type="PANTHER" id="PTHR24068">
    <property type="entry name" value="UBIQUITIN-CONJUGATING ENZYME E2"/>
    <property type="match status" value="1"/>
</dbReference>
<dbReference type="AlphaFoldDB" id="A0A267F5A8"/>
<dbReference type="InterPro" id="IPR016135">
    <property type="entry name" value="UBQ-conjugating_enzyme/RWD"/>
</dbReference>
<dbReference type="Pfam" id="PF00179">
    <property type="entry name" value="UQ_con"/>
    <property type="match status" value="1"/>
</dbReference>
<evidence type="ECO:0000313" key="8">
    <source>
        <dbReference type="Proteomes" id="UP000215902"/>
    </source>
</evidence>
<evidence type="ECO:0000256" key="1">
    <source>
        <dbReference type="ARBA" id="ARBA00022679"/>
    </source>
</evidence>
<evidence type="ECO:0000313" key="7">
    <source>
        <dbReference type="EMBL" id="PAA68289.1"/>
    </source>
</evidence>
<dbReference type="Gene3D" id="3.10.110.10">
    <property type="entry name" value="Ubiquitin Conjugating Enzyme"/>
    <property type="match status" value="1"/>
</dbReference>
<organism evidence="7 8">
    <name type="scientific">Macrostomum lignano</name>
    <dbReference type="NCBI Taxonomy" id="282301"/>
    <lineage>
        <taxon>Eukaryota</taxon>
        <taxon>Metazoa</taxon>
        <taxon>Spiralia</taxon>
        <taxon>Lophotrochozoa</taxon>
        <taxon>Platyhelminthes</taxon>
        <taxon>Rhabditophora</taxon>
        <taxon>Macrostomorpha</taxon>
        <taxon>Macrostomida</taxon>
        <taxon>Macrostomidae</taxon>
        <taxon>Macrostomum</taxon>
    </lineage>
</organism>
<dbReference type="PROSITE" id="PS00183">
    <property type="entry name" value="UBC_1"/>
    <property type="match status" value="1"/>
</dbReference>
<evidence type="ECO:0000256" key="5">
    <source>
        <dbReference type="SAM" id="MobiDB-lite"/>
    </source>
</evidence>
<dbReference type="STRING" id="282301.A0A267F5A8"/>
<feature type="domain" description="UBC core" evidence="6">
    <location>
        <begin position="16"/>
        <end position="166"/>
    </location>
</feature>
<gene>
    <name evidence="7" type="ORF">BOX15_Mlig007030g1</name>
</gene>
<dbReference type="InterPro" id="IPR000608">
    <property type="entry name" value="UBC"/>
</dbReference>
<sequence length="225" mass="24504">FSCKTVQLALHMAANAKQSRLSRELQQLLTDPLPGCRVQRVPDRPDQLVVLLTGDEDTPYAGGRFRLELLIPPRYPFEPPAMRFKTAILHPNIDSAGRICLDSLKPQPAGSWSPAMSLRGLLLQLRLLMRTPNPDDPLEAELARQFVTDRPAFERRAREWTLRHAAAAETGEPGDDLPDENDENASADAANDASASSKTAAAVSDGPTSAKQAKVAMSSTAENLL</sequence>
<dbReference type="GO" id="GO:0005524">
    <property type="term" value="F:ATP binding"/>
    <property type="evidence" value="ECO:0007669"/>
    <property type="project" value="UniProtKB-UniRule"/>
</dbReference>
<keyword evidence="8" id="KW-1185">Reference proteome</keyword>